<dbReference type="AlphaFoldDB" id="A0A1E4SIM8"/>
<dbReference type="OrthoDB" id="5817083at2759"/>
<feature type="compositionally biased region" description="Polar residues" evidence="6">
    <location>
        <begin position="603"/>
        <end position="613"/>
    </location>
</feature>
<accession>A0A1E4SIM8</accession>
<dbReference type="Proteomes" id="UP000094285">
    <property type="component" value="Unassembled WGS sequence"/>
</dbReference>
<protein>
    <recommendedName>
        <fullName evidence="10">RING-CH-type domain-containing protein</fullName>
    </recommendedName>
</protein>
<evidence type="ECO:0000256" key="3">
    <source>
        <dbReference type="ARBA" id="ARBA00022989"/>
    </source>
</evidence>
<proteinExistence type="predicted"/>
<keyword evidence="5" id="KW-0175">Coiled coil</keyword>
<feature type="compositionally biased region" description="Polar residues" evidence="6">
    <location>
        <begin position="622"/>
        <end position="632"/>
    </location>
</feature>
<evidence type="ECO:0000256" key="2">
    <source>
        <dbReference type="ARBA" id="ARBA00022692"/>
    </source>
</evidence>
<evidence type="ECO:0000256" key="4">
    <source>
        <dbReference type="ARBA" id="ARBA00023136"/>
    </source>
</evidence>
<dbReference type="RefSeq" id="XP_020064485.1">
    <property type="nucleotide sequence ID" value="XM_020209982.1"/>
</dbReference>
<reference evidence="9" key="1">
    <citation type="submission" date="2016-05" db="EMBL/GenBank/DDBJ databases">
        <title>Comparative genomics of biotechnologically important yeasts.</title>
        <authorList>
            <consortium name="DOE Joint Genome Institute"/>
            <person name="Riley R."/>
            <person name="Haridas S."/>
            <person name="Wolfe K.H."/>
            <person name="Lopes M.R."/>
            <person name="Hittinger C.T."/>
            <person name="Goker M."/>
            <person name="Salamov A."/>
            <person name="Wisecaver J."/>
            <person name="Long T.M."/>
            <person name="Aerts A.L."/>
            <person name="Barry K."/>
            <person name="Choi C."/>
            <person name="Clum A."/>
            <person name="Coughlan A.Y."/>
            <person name="Deshpande S."/>
            <person name="Douglass A.P."/>
            <person name="Hanson S.J."/>
            <person name="Klenk H.-P."/>
            <person name="Labutti K."/>
            <person name="Lapidus A."/>
            <person name="Lindquist E."/>
            <person name="Lipzen A."/>
            <person name="Meier-Kolthoff J.P."/>
            <person name="Ohm R.A."/>
            <person name="Otillar R.P."/>
            <person name="Pangilinan J."/>
            <person name="Peng Y."/>
            <person name="Rokas A."/>
            <person name="Rosa C.A."/>
            <person name="Scheuner C."/>
            <person name="Sibirny A.A."/>
            <person name="Slot J.C."/>
            <person name="Stielow J.B."/>
            <person name="Sun H."/>
            <person name="Kurtzman C.P."/>
            <person name="Blackwell M."/>
            <person name="Grigoriev I.V."/>
            <person name="Jeffries T.W."/>
        </authorList>
    </citation>
    <scope>NUCLEOTIDE SEQUENCE [LARGE SCALE GENOMIC DNA]</scope>
    <source>
        <strain evidence="9">NRRL Y-17324</strain>
    </source>
</reference>
<name>A0A1E4SIM8_9ASCO</name>
<organism evidence="8 9">
    <name type="scientific">Suhomyces tanzawaensis NRRL Y-17324</name>
    <dbReference type="NCBI Taxonomy" id="984487"/>
    <lineage>
        <taxon>Eukaryota</taxon>
        <taxon>Fungi</taxon>
        <taxon>Dikarya</taxon>
        <taxon>Ascomycota</taxon>
        <taxon>Saccharomycotina</taxon>
        <taxon>Pichiomycetes</taxon>
        <taxon>Debaryomycetaceae</taxon>
        <taxon>Suhomyces</taxon>
    </lineage>
</organism>
<evidence type="ECO:0008006" key="10">
    <source>
        <dbReference type="Google" id="ProtNLM"/>
    </source>
</evidence>
<dbReference type="EMBL" id="KV453912">
    <property type="protein sequence ID" value="ODV79363.1"/>
    <property type="molecule type" value="Genomic_DNA"/>
</dbReference>
<evidence type="ECO:0000313" key="9">
    <source>
        <dbReference type="Proteomes" id="UP000094285"/>
    </source>
</evidence>
<keyword evidence="4 7" id="KW-0472">Membrane</keyword>
<feature type="transmembrane region" description="Helical" evidence="7">
    <location>
        <begin position="175"/>
        <end position="197"/>
    </location>
</feature>
<evidence type="ECO:0000256" key="7">
    <source>
        <dbReference type="SAM" id="Phobius"/>
    </source>
</evidence>
<evidence type="ECO:0000313" key="8">
    <source>
        <dbReference type="EMBL" id="ODV79363.1"/>
    </source>
</evidence>
<evidence type="ECO:0000256" key="1">
    <source>
        <dbReference type="ARBA" id="ARBA00004141"/>
    </source>
</evidence>
<dbReference type="GeneID" id="30984118"/>
<dbReference type="PANTHER" id="PTHR46283">
    <property type="entry name" value="E3 UBIQUITIN-PROTEIN LIGASE MARCH5"/>
    <property type="match status" value="1"/>
</dbReference>
<feature type="coiled-coil region" evidence="5">
    <location>
        <begin position="400"/>
        <end position="430"/>
    </location>
</feature>
<dbReference type="STRING" id="984487.A0A1E4SIM8"/>
<dbReference type="GO" id="GO:0016020">
    <property type="term" value="C:membrane"/>
    <property type="evidence" value="ECO:0007669"/>
    <property type="project" value="UniProtKB-SubCell"/>
</dbReference>
<evidence type="ECO:0000256" key="5">
    <source>
        <dbReference type="SAM" id="Coils"/>
    </source>
</evidence>
<comment type="subcellular location">
    <subcellularLocation>
        <location evidence="1">Membrane</location>
        <topology evidence="1">Multi-pass membrane protein</topology>
    </subcellularLocation>
</comment>
<evidence type="ECO:0000256" key="6">
    <source>
        <dbReference type="SAM" id="MobiDB-lite"/>
    </source>
</evidence>
<keyword evidence="3 7" id="KW-1133">Transmembrane helix</keyword>
<keyword evidence="2 7" id="KW-0812">Transmembrane</keyword>
<keyword evidence="9" id="KW-1185">Reference proteome</keyword>
<gene>
    <name evidence="8" type="ORF">CANTADRAFT_51731</name>
</gene>
<feature type="region of interest" description="Disordered" evidence="6">
    <location>
        <begin position="601"/>
        <end position="632"/>
    </location>
</feature>
<sequence length="632" mass="70862">MASPKVCCFCLGGETDVPSFGELKDGEDFICPCSTCSIQSHRKCLLDWFNALPLDKLQVIDPQAVHETLTSRRNALSTNLADNQDNTTQIYIDLSPGLVRDWISQNLWSSSDNATGDVEAVLVDFSGSRALNTPVVFILAPCPQCKLDIVFSMKRSSLLAANTNTRQLLIRTIQFGGLFLGFTSAVTGVVSMGYIGLTSCGLKMMDCLIPGPLLVLMLTKRNVASSASSTYNTLSQLLLGNVNNYAIDNLEQALYKGLIDPLKFSRIPLLPIMLYRMRGSSLSECLFGKSKELKVSNWVTEFLVNGYISSLGNHELARIVLANGQRIVTDFTRDPTSVLQGVDLFRGVNWWKTPNMISMVIPIRWAYDLFSRLVINKAHFDLTLSIRPREITNSLPPGDVEVLEELNDKLKELERRIQHERIEVRKHLKISPGSHSLYLHLKKRVLLLQTILTSNIPFSYVRLTLANWWYKLKACLVNDYSQTLLTQSTMIRCVTTLIWPYLSSKLGTVVFHTVLGRMVPVPNVPHEKLVLLSNIIGLVGVVFVKDLANLYLSYKRANQLSNMRILTSYSPPEKKDTSKPEPGHLDRINSNVTAAYNRFFAPATSTENYPTTEESGDEEYQDTQSFPGSYPW</sequence>